<feature type="compositionally biased region" description="Basic residues" evidence="1">
    <location>
        <begin position="183"/>
        <end position="198"/>
    </location>
</feature>
<dbReference type="PANTHER" id="PTHR46444:SF11">
    <property type="entry name" value="DCD DOMAIN-CONTAINING PROTEIN"/>
    <property type="match status" value="1"/>
</dbReference>
<feature type="compositionally biased region" description="Basic and acidic residues" evidence="1">
    <location>
        <begin position="169"/>
        <end position="182"/>
    </location>
</feature>
<feature type="compositionally biased region" description="Basic residues" evidence="1">
    <location>
        <begin position="209"/>
        <end position="220"/>
    </location>
</feature>
<feature type="region of interest" description="Disordered" evidence="1">
    <location>
        <begin position="378"/>
        <end position="415"/>
    </location>
</feature>
<sequence length="601" mass="67618">MPEEGEAPMSNLVLEDNSTADNAVTEVSAQVPSQMHSETALKETAGADPVDINAENPVIGSKDVKEGNAEKLSDNKEVNAEGNELGEEEESGEGEELDEEEESGEGEELDEEAGGEEEELNEEVSGEEASEKSEDVGGEQNTEAEASHRNGRREDSEKKVSKKTKESRKRTVADKDDADKPGSSKKQKSSKKAKRMGTIHKGDTDTPRSSKKKKSSKKAKSMGTIHKHDADTPRSSKKRKSSKKVKSMGMIFMCSSKTKDDCYHYKVLGLPASKKEMVLTVYKGMRLFLFDTDHRLMHGIYRAAGPGGYNLEPKAFKSAFPSQVRFTIFEDCLPLAEEKFKKVIKDNYYTRNKFDCQLTAEQVKNLCKLFQSSGRVTKSKPIGASRRRSERETRGSFRQELDEVRPTSRSEREMRGSFRQELNEVRPAYVIGNPLYSRVSDIYGREVLPPRIVPPPVVPLSQRVAPGISPRSYIHERTLDIGIPRSTHIERRDPQILYLDWRHPNEIQHGDPYVSYREQQPLYRDPVYAASLPSESESARVEQRPLYRDPVYAASLPSESESARVEQHTLYRDPFYAASLPSESESTRGPPLEYPPARSQY</sequence>
<evidence type="ECO:0000313" key="4">
    <source>
        <dbReference type="Proteomes" id="UP001370490"/>
    </source>
</evidence>
<organism evidence="3 4">
    <name type="scientific">Dillenia turbinata</name>
    <dbReference type="NCBI Taxonomy" id="194707"/>
    <lineage>
        <taxon>Eukaryota</taxon>
        <taxon>Viridiplantae</taxon>
        <taxon>Streptophyta</taxon>
        <taxon>Embryophyta</taxon>
        <taxon>Tracheophyta</taxon>
        <taxon>Spermatophyta</taxon>
        <taxon>Magnoliopsida</taxon>
        <taxon>eudicotyledons</taxon>
        <taxon>Gunneridae</taxon>
        <taxon>Pentapetalae</taxon>
        <taxon>Dilleniales</taxon>
        <taxon>Dilleniaceae</taxon>
        <taxon>Dillenia</taxon>
    </lineage>
</organism>
<keyword evidence="4" id="KW-1185">Reference proteome</keyword>
<feature type="non-terminal residue" evidence="3">
    <location>
        <position position="601"/>
    </location>
</feature>
<feature type="compositionally biased region" description="Acidic residues" evidence="1">
    <location>
        <begin position="84"/>
        <end position="128"/>
    </location>
</feature>
<feature type="region of interest" description="Disordered" evidence="1">
    <location>
        <begin position="576"/>
        <end position="601"/>
    </location>
</feature>
<name>A0AAN8VKH2_9MAGN</name>
<feature type="compositionally biased region" description="Basic and acidic residues" evidence="1">
    <location>
        <begin position="387"/>
        <end position="415"/>
    </location>
</feature>
<dbReference type="Pfam" id="PF10539">
    <property type="entry name" value="Dev_Cell_Death"/>
    <property type="match status" value="1"/>
</dbReference>
<feature type="compositionally biased region" description="Basic residues" evidence="1">
    <location>
        <begin position="235"/>
        <end position="244"/>
    </location>
</feature>
<evidence type="ECO:0000256" key="1">
    <source>
        <dbReference type="SAM" id="MobiDB-lite"/>
    </source>
</evidence>
<dbReference type="InterPro" id="IPR013989">
    <property type="entry name" value="Dev_and_cell_death_domain"/>
</dbReference>
<dbReference type="AlphaFoldDB" id="A0AAN8VKH2"/>
<dbReference type="EMBL" id="JBAMMX010000007">
    <property type="protein sequence ID" value="KAK6935845.1"/>
    <property type="molecule type" value="Genomic_DNA"/>
</dbReference>
<protein>
    <submittedName>
        <fullName evidence="3">Development/cell death domain</fullName>
    </submittedName>
</protein>
<feature type="compositionally biased region" description="Polar residues" evidence="1">
    <location>
        <begin position="16"/>
        <end position="37"/>
    </location>
</feature>
<feature type="compositionally biased region" description="Basic and acidic residues" evidence="1">
    <location>
        <begin position="62"/>
        <end position="79"/>
    </location>
</feature>
<feature type="region of interest" description="Disordered" evidence="1">
    <location>
        <begin position="1"/>
        <end position="244"/>
    </location>
</feature>
<reference evidence="3 4" key="1">
    <citation type="submission" date="2023-12" db="EMBL/GenBank/DDBJ databases">
        <title>A high-quality genome assembly for Dillenia turbinata (Dilleniales).</title>
        <authorList>
            <person name="Chanderbali A."/>
        </authorList>
    </citation>
    <scope>NUCLEOTIDE SEQUENCE [LARGE SCALE GENOMIC DNA]</scope>
    <source>
        <strain evidence="3">LSX21</strain>
        <tissue evidence="3">Leaf</tissue>
    </source>
</reference>
<dbReference type="SMART" id="SM00767">
    <property type="entry name" value="DCD"/>
    <property type="match status" value="1"/>
</dbReference>
<accession>A0AAN8VKH2</accession>
<proteinExistence type="predicted"/>
<gene>
    <name evidence="3" type="ORF">RJ641_032875</name>
</gene>
<dbReference type="PROSITE" id="PS51222">
    <property type="entry name" value="DCD"/>
    <property type="match status" value="1"/>
</dbReference>
<feature type="domain" description="DCD" evidence="2">
    <location>
        <begin position="245"/>
        <end position="372"/>
    </location>
</feature>
<dbReference type="Proteomes" id="UP001370490">
    <property type="component" value="Unassembled WGS sequence"/>
</dbReference>
<evidence type="ECO:0000259" key="2">
    <source>
        <dbReference type="PROSITE" id="PS51222"/>
    </source>
</evidence>
<feature type="compositionally biased region" description="Basic and acidic residues" evidence="1">
    <location>
        <begin position="145"/>
        <end position="159"/>
    </location>
</feature>
<evidence type="ECO:0000313" key="3">
    <source>
        <dbReference type="EMBL" id="KAK6935845.1"/>
    </source>
</evidence>
<comment type="caution">
    <text evidence="3">The sequence shown here is derived from an EMBL/GenBank/DDBJ whole genome shotgun (WGS) entry which is preliminary data.</text>
</comment>
<dbReference type="PANTHER" id="PTHR46444">
    <property type="entry name" value="DCD (DEVELOPMENT AND CELL DEATH) DOMAIN PROTEIN-RELATED"/>
    <property type="match status" value="1"/>
</dbReference>